<dbReference type="EMBL" id="KB445853">
    <property type="protein sequence ID" value="EMD30766.1"/>
    <property type="molecule type" value="Genomic_DNA"/>
</dbReference>
<gene>
    <name evidence="2" type="ORF">CERSUDRAFT_120312</name>
</gene>
<name>M2QW75_CERS8</name>
<feature type="compositionally biased region" description="Polar residues" evidence="1">
    <location>
        <begin position="122"/>
        <end position="132"/>
    </location>
</feature>
<accession>M2QW75</accession>
<dbReference type="HOGENOM" id="CLU_1329100_0_0_1"/>
<feature type="compositionally biased region" description="Low complexity" evidence="1">
    <location>
        <begin position="103"/>
        <end position="116"/>
    </location>
</feature>
<dbReference type="AlphaFoldDB" id="M2QW75"/>
<evidence type="ECO:0000256" key="1">
    <source>
        <dbReference type="SAM" id="MobiDB-lite"/>
    </source>
</evidence>
<protein>
    <submittedName>
        <fullName evidence="2">Uncharacterized protein</fullName>
    </submittedName>
</protein>
<keyword evidence="3" id="KW-1185">Reference proteome</keyword>
<evidence type="ECO:0000313" key="3">
    <source>
        <dbReference type="Proteomes" id="UP000016930"/>
    </source>
</evidence>
<sequence>DPSAPNIFAGIPWDTKIYLFTLLCTCKPRPTNPASTAHDSLQEHEPLCSLDTLAVPLHGNPPTFCDILTASRVNTHGPTHVEAHRVRVAGLARRTDTLARPLTRTSRSPPSLQSSSAVRCKTSASGPSTSGQPLCHDVGDARTAETAGSRASIVHTETAQRGRDSWRRQSSLLCDSVRLRAPNLDGLQAVRRPRVAWHGRRRSASGA</sequence>
<feature type="region of interest" description="Disordered" evidence="1">
    <location>
        <begin position="94"/>
        <end position="135"/>
    </location>
</feature>
<proteinExistence type="predicted"/>
<dbReference type="Proteomes" id="UP000016930">
    <property type="component" value="Unassembled WGS sequence"/>
</dbReference>
<reference evidence="2 3" key="1">
    <citation type="journal article" date="2012" name="Proc. Natl. Acad. Sci. U.S.A.">
        <title>Comparative genomics of Ceriporiopsis subvermispora and Phanerochaete chrysosporium provide insight into selective ligninolysis.</title>
        <authorList>
            <person name="Fernandez-Fueyo E."/>
            <person name="Ruiz-Duenas F.J."/>
            <person name="Ferreira P."/>
            <person name="Floudas D."/>
            <person name="Hibbett D.S."/>
            <person name="Canessa P."/>
            <person name="Larrondo L.F."/>
            <person name="James T.Y."/>
            <person name="Seelenfreund D."/>
            <person name="Lobos S."/>
            <person name="Polanco R."/>
            <person name="Tello M."/>
            <person name="Honda Y."/>
            <person name="Watanabe T."/>
            <person name="Watanabe T."/>
            <person name="Ryu J.S."/>
            <person name="Kubicek C.P."/>
            <person name="Schmoll M."/>
            <person name="Gaskell J."/>
            <person name="Hammel K.E."/>
            <person name="St John F.J."/>
            <person name="Vanden Wymelenberg A."/>
            <person name="Sabat G."/>
            <person name="Splinter BonDurant S."/>
            <person name="Syed K."/>
            <person name="Yadav J.S."/>
            <person name="Doddapaneni H."/>
            <person name="Subramanian V."/>
            <person name="Lavin J.L."/>
            <person name="Oguiza J.A."/>
            <person name="Perez G."/>
            <person name="Pisabarro A.G."/>
            <person name="Ramirez L."/>
            <person name="Santoyo F."/>
            <person name="Master E."/>
            <person name="Coutinho P.M."/>
            <person name="Henrissat B."/>
            <person name="Lombard V."/>
            <person name="Magnuson J.K."/>
            <person name="Kuees U."/>
            <person name="Hori C."/>
            <person name="Igarashi K."/>
            <person name="Samejima M."/>
            <person name="Held B.W."/>
            <person name="Barry K.W."/>
            <person name="LaButti K.M."/>
            <person name="Lapidus A."/>
            <person name="Lindquist E.A."/>
            <person name="Lucas S.M."/>
            <person name="Riley R."/>
            <person name="Salamov A.A."/>
            <person name="Hoffmeister D."/>
            <person name="Schwenk D."/>
            <person name="Hadar Y."/>
            <person name="Yarden O."/>
            <person name="de Vries R.P."/>
            <person name="Wiebenga A."/>
            <person name="Stenlid J."/>
            <person name="Eastwood D."/>
            <person name="Grigoriev I.V."/>
            <person name="Berka R.M."/>
            <person name="Blanchette R.A."/>
            <person name="Kersten P."/>
            <person name="Martinez A.T."/>
            <person name="Vicuna R."/>
            <person name="Cullen D."/>
        </authorList>
    </citation>
    <scope>NUCLEOTIDE SEQUENCE [LARGE SCALE GENOMIC DNA]</scope>
    <source>
        <strain evidence="2 3">B</strain>
    </source>
</reference>
<evidence type="ECO:0000313" key="2">
    <source>
        <dbReference type="EMBL" id="EMD30766.1"/>
    </source>
</evidence>
<organism evidence="2 3">
    <name type="scientific">Ceriporiopsis subvermispora (strain B)</name>
    <name type="common">White-rot fungus</name>
    <name type="synonym">Gelatoporia subvermispora</name>
    <dbReference type="NCBI Taxonomy" id="914234"/>
    <lineage>
        <taxon>Eukaryota</taxon>
        <taxon>Fungi</taxon>
        <taxon>Dikarya</taxon>
        <taxon>Basidiomycota</taxon>
        <taxon>Agaricomycotina</taxon>
        <taxon>Agaricomycetes</taxon>
        <taxon>Polyporales</taxon>
        <taxon>Gelatoporiaceae</taxon>
        <taxon>Gelatoporia</taxon>
    </lineage>
</organism>
<feature type="non-terminal residue" evidence="2">
    <location>
        <position position="1"/>
    </location>
</feature>